<evidence type="ECO:0000313" key="3">
    <source>
        <dbReference type="Proteomes" id="UP000196027"/>
    </source>
</evidence>
<dbReference type="PANTHER" id="PTHR33121:SF76">
    <property type="entry name" value="SIGNALING PROTEIN"/>
    <property type="match status" value="1"/>
</dbReference>
<dbReference type="Pfam" id="PF00563">
    <property type="entry name" value="EAL"/>
    <property type="match status" value="1"/>
</dbReference>
<organism evidence="2 3">
    <name type="scientific">Oleiphilus messinensis</name>
    <dbReference type="NCBI Taxonomy" id="141451"/>
    <lineage>
        <taxon>Bacteria</taxon>
        <taxon>Pseudomonadati</taxon>
        <taxon>Pseudomonadota</taxon>
        <taxon>Gammaproteobacteria</taxon>
        <taxon>Oceanospirillales</taxon>
        <taxon>Oleiphilaceae</taxon>
        <taxon>Oleiphilus</taxon>
    </lineage>
</organism>
<dbReference type="InterPro" id="IPR035919">
    <property type="entry name" value="EAL_sf"/>
</dbReference>
<dbReference type="EMBL" id="CP021425">
    <property type="protein sequence ID" value="ARU58660.1"/>
    <property type="molecule type" value="Genomic_DNA"/>
</dbReference>
<dbReference type="SMART" id="SM00052">
    <property type="entry name" value="EAL"/>
    <property type="match status" value="1"/>
</dbReference>
<dbReference type="CDD" id="cd01948">
    <property type="entry name" value="EAL"/>
    <property type="match status" value="1"/>
</dbReference>
<dbReference type="InterPro" id="IPR029151">
    <property type="entry name" value="Sensor-like_sf"/>
</dbReference>
<proteinExistence type="predicted"/>
<dbReference type="PANTHER" id="PTHR33121">
    <property type="entry name" value="CYCLIC DI-GMP PHOSPHODIESTERASE PDEF"/>
    <property type="match status" value="1"/>
</dbReference>
<feature type="domain" description="EAL" evidence="1">
    <location>
        <begin position="18"/>
        <end position="268"/>
    </location>
</feature>
<dbReference type="SUPFAM" id="SSF141868">
    <property type="entry name" value="EAL domain-like"/>
    <property type="match status" value="1"/>
</dbReference>
<evidence type="ECO:0000259" key="1">
    <source>
        <dbReference type="PROSITE" id="PS50883"/>
    </source>
</evidence>
<dbReference type="GO" id="GO:0071111">
    <property type="term" value="F:cyclic-guanylate-specific phosphodiesterase activity"/>
    <property type="evidence" value="ECO:0007669"/>
    <property type="project" value="InterPro"/>
</dbReference>
<dbReference type="KEGG" id="ome:OLMES_4665"/>
<dbReference type="InterPro" id="IPR050706">
    <property type="entry name" value="Cyclic-di-GMP_PDE-like"/>
</dbReference>
<gene>
    <name evidence="2" type="ORF">OLMES_4665</name>
</gene>
<evidence type="ECO:0000313" key="2">
    <source>
        <dbReference type="EMBL" id="ARU58660.1"/>
    </source>
</evidence>
<dbReference type="OrthoDB" id="1673646at2"/>
<dbReference type="Gene3D" id="3.20.20.450">
    <property type="entry name" value="EAL domain"/>
    <property type="match status" value="1"/>
</dbReference>
<dbReference type="InterPro" id="IPR001633">
    <property type="entry name" value="EAL_dom"/>
</dbReference>
<protein>
    <submittedName>
        <fullName evidence="2">Signal transduction diguanylate phosphodiesterase</fullName>
    </submittedName>
</protein>
<dbReference type="PROSITE" id="PS50883">
    <property type="entry name" value="EAL"/>
    <property type="match status" value="1"/>
</dbReference>
<keyword evidence="3" id="KW-1185">Reference proteome</keyword>
<sequence>MTFMELLKMVRKLDFRWEWGDRGEPETALYNELNLESVYQPIVSFTHQKIVGYEALIQPKRQDEIISVQSVFDLARALDENSVLDELCHSIHIKNFHHVGNPIWLFLNVNSQTVNSGVLNEAFIETTLAQSNLKQEQIVLEIVENGVEDLKTLKRFVDHAKALGFQIAMDNFGKGYANFDRIWQVEPQIVKLDQSLLQHAYVNKKARGLLKGLVDLIHKSQALVLIEGVENEELAEIALQSEADMFQGYFIGKPGLVPEPSSQILTRLGEMLQSYRHHQFENENFNNEALKMLHLEMMNACDKLAQSRDLKRACKHLKRLEPVRRCFLLDTSGHQIGETELAEHSAVKVSFNPLKSADGAFWSHREYFRNALSKSNVIHASKPYIALPDAENTITYSVQTYTRDGYVVLCVDADPDLLAHGHFPVTNLEGIY</sequence>
<accession>A0A1Y0IEG1</accession>
<dbReference type="AlphaFoldDB" id="A0A1Y0IEG1"/>
<reference evidence="2 3" key="1">
    <citation type="submission" date="2017-05" db="EMBL/GenBank/DDBJ databases">
        <title>Genomic insights into alkan degradation activity of Oleiphilus messinensis.</title>
        <authorList>
            <person name="Kozyavkin S.A."/>
            <person name="Slesarev A.I."/>
            <person name="Golyshin P.N."/>
            <person name="Korzhenkov A."/>
            <person name="Golyshina O.N."/>
            <person name="Toshchakov S.V."/>
        </authorList>
    </citation>
    <scope>NUCLEOTIDE SEQUENCE [LARGE SCALE GENOMIC DNA]</scope>
    <source>
        <strain evidence="2 3">ME102</strain>
    </source>
</reference>
<dbReference type="Gene3D" id="3.30.450.20">
    <property type="entry name" value="PAS domain"/>
    <property type="match status" value="1"/>
</dbReference>
<name>A0A1Y0IEG1_9GAMM</name>
<dbReference type="Proteomes" id="UP000196027">
    <property type="component" value="Chromosome"/>
</dbReference>
<dbReference type="SUPFAM" id="SSF103190">
    <property type="entry name" value="Sensory domain-like"/>
    <property type="match status" value="1"/>
</dbReference>
<dbReference type="RefSeq" id="WP_157678481.1">
    <property type="nucleotide sequence ID" value="NZ_CP021425.1"/>
</dbReference>